<name>A0A075HCC1_9EURY</name>
<organism evidence="3">
    <name type="scientific">uncultured marine group II/III euryarchaeote KM3_52_A01</name>
    <dbReference type="NCBI Taxonomy" id="1456457"/>
    <lineage>
        <taxon>Archaea</taxon>
        <taxon>Methanobacteriati</taxon>
        <taxon>Methanobacteriota</taxon>
        <taxon>environmental samples</taxon>
    </lineage>
</organism>
<sequence>MEVDELLAIGPEQLAQALLVRREVLKQELPNVIRNLEAEEESLEPRVKRAVESHRKANGMVAKYKEERNLSQSKATKLLRDVKDSRDSLIKTGGMVNLDPNWKKEKLLDELEEIEDKIQTSALDHRSERKLLDRRKKLLGENEKWLKSRRDANPEMSRFIDSRRDMVSSYRKADGAHSKMLEAVSKAQPLHDKKVLLTAELREIRRQMDRARELFEQSDAAIEHWQKRMESGFGELGGGFRDLMAASNRVSSGGRSSFARSRKTGSAQVREGEEE</sequence>
<keyword evidence="1" id="KW-0175">Coiled coil</keyword>
<dbReference type="InterPro" id="IPR055545">
    <property type="entry name" value="DUF7121"/>
</dbReference>
<dbReference type="Pfam" id="PF23435">
    <property type="entry name" value="DUF7121"/>
    <property type="match status" value="1"/>
</dbReference>
<feature type="region of interest" description="Disordered" evidence="2">
    <location>
        <begin position="247"/>
        <end position="275"/>
    </location>
</feature>
<reference evidence="3" key="1">
    <citation type="journal article" date="2014" name="Genome Biol. Evol.">
        <title>Pangenome evidence for extensive interdomain horizontal transfer affecting lineage core and shell genes in uncultured planktonic thaumarchaeota and euryarchaeota.</title>
        <authorList>
            <person name="Deschamps P."/>
            <person name="Zivanovic Y."/>
            <person name="Moreira D."/>
            <person name="Rodriguez-Valera F."/>
            <person name="Lopez-Garcia P."/>
        </authorList>
    </citation>
    <scope>NUCLEOTIDE SEQUENCE</scope>
</reference>
<evidence type="ECO:0000256" key="1">
    <source>
        <dbReference type="SAM" id="Coils"/>
    </source>
</evidence>
<proteinExistence type="predicted"/>
<protein>
    <submittedName>
        <fullName evidence="3">Uncharacterized protein</fullName>
    </submittedName>
</protein>
<accession>A0A075HCC1</accession>
<dbReference type="AlphaFoldDB" id="A0A075HCC1"/>
<feature type="compositionally biased region" description="Low complexity" evidence="2">
    <location>
        <begin position="249"/>
        <end position="259"/>
    </location>
</feature>
<feature type="coiled-coil region" evidence="1">
    <location>
        <begin position="194"/>
        <end position="221"/>
    </location>
</feature>
<evidence type="ECO:0000313" key="3">
    <source>
        <dbReference type="EMBL" id="AIF11443.1"/>
    </source>
</evidence>
<dbReference type="EMBL" id="KF900917">
    <property type="protein sequence ID" value="AIF11443.1"/>
    <property type="molecule type" value="Genomic_DNA"/>
</dbReference>
<evidence type="ECO:0000256" key="2">
    <source>
        <dbReference type="SAM" id="MobiDB-lite"/>
    </source>
</evidence>